<protein>
    <submittedName>
        <fullName evidence="2">Uncharacterized protein</fullName>
    </submittedName>
</protein>
<reference evidence="2" key="1">
    <citation type="submission" date="2016-02" db="EMBL/GenBank/DDBJ databases">
        <title>WGS assembly of Manihot esculenta.</title>
        <authorList>
            <person name="Bredeson J.V."/>
            <person name="Prochnik S.E."/>
            <person name="Lyons J.B."/>
            <person name="Schmutz J."/>
            <person name="Grimwood J."/>
            <person name="Vrebalov J."/>
            <person name="Bart R.S."/>
            <person name="Amuge T."/>
            <person name="Ferguson M.E."/>
            <person name="Green R."/>
            <person name="Putnam N."/>
            <person name="Stites J."/>
            <person name="Rounsley S."/>
            <person name="Rokhsar D.S."/>
        </authorList>
    </citation>
    <scope>NUCLEOTIDE SEQUENCE [LARGE SCALE GENOMIC DNA]</scope>
    <source>
        <tissue evidence="2">Leaf</tissue>
    </source>
</reference>
<proteinExistence type="predicted"/>
<feature type="transmembrane region" description="Helical" evidence="1">
    <location>
        <begin position="66"/>
        <end position="85"/>
    </location>
</feature>
<dbReference type="EMBL" id="CM004387">
    <property type="protein sequence ID" value="OAY60054.1"/>
    <property type="molecule type" value="Genomic_DNA"/>
</dbReference>
<evidence type="ECO:0000256" key="1">
    <source>
        <dbReference type="SAM" id="Phobius"/>
    </source>
</evidence>
<keyword evidence="1" id="KW-0472">Membrane</keyword>
<keyword evidence="1" id="KW-0812">Transmembrane</keyword>
<name>A0A2C9WIT3_MANES</name>
<evidence type="ECO:0000313" key="2">
    <source>
        <dbReference type="EMBL" id="OAY60054.1"/>
    </source>
</evidence>
<gene>
    <name evidence="2" type="ORF">MANES_01G082500</name>
</gene>
<organism evidence="2">
    <name type="scientific">Manihot esculenta</name>
    <name type="common">Cassava</name>
    <name type="synonym">Jatropha manihot</name>
    <dbReference type="NCBI Taxonomy" id="3983"/>
    <lineage>
        <taxon>Eukaryota</taxon>
        <taxon>Viridiplantae</taxon>
        <taxon>Streptophyta</taxon>
        <taxon>Embryophyta</taxon>
        <taxon>Tracheophyta</taxon>
        <taxon>Spermatophyta</taxon>
        <taxon>Magnoliopsida</taxon>
        <taxon>eudicotyledons</taxon>
        <taxon>Gunneridae</taxon>
        <taxon>Pentapetalae</taxon>
        <taxon>rosids</taxon>
        <taxon>fabids</taxon>
        <taxon>Malpighiales</taxon>
        <taxon>Euphorbiaceae</taxon>
        <taxon>Crotonoideae</taxon>
        <taxon>Manihoteae</taxon>
        <taxon>Manihot</taxon>
    </lineage>
</organism>
<keyword evidence="1" id="KW-1133">Transmembrane helix</keyword>
<feature type="transmembrane region" description="Helical" evidence="1">
    <location>
        <begin position="12"/>
        <end position="35"/>
    </location>
</feature>
<sequence length="104" mass="12016">MISIIQHYSQIIFTIVVFLPIFTLSATTTTSFIHLGTLGIDGESQDHRTRICKKCSIALLNNKSDLFILLIGWKIELLLVGIEFWKEHHRGSCYRGRCFWICED</sequence>
<accession>A0A2C9WIT3</accession>
<dbReference type="AlphaFoldDB" id="A0A2C9WIT3"/>